<dbReference type="InterPro" id="IPR002878">
    <property type="entry name" value="ChsH2_C"/>
</dbReference>
<evidence type="ECO:0008006" key="5">
    <source>
        <dbReference type="Google" id="ProtNLM"/>
    </source>
</evidence>
<sequence length="157" mass="17563">MGDGLSVQAEYGLGDWIHEPLEDLDPDQIVFWDGLKDHVFKLCRCTACGTWYWPLTLCRNHGGVPEPGQMEWAPSSGRGTIFARVIVHQVTDPQFAGEVPYGLIVVELEEGPLFVCRMITKGDPYDARIGDEVEVVYCDSDQAGHTLPLFAPVREWN</sequence>
<dbReference type="Pfam" id="PF12172">
    <property type="entry name" value="zf-ChsH2"/>
    <property type="match status" value="1"/>
</dbReference>
<evidence type="ECO:0000313" key="3">
    <source>
        <dbReference type="EMBL" id="GHE80586.1"/>
    </source>
</evidence>
<proteinExistence type="predicted"/>
<name>A0ABQ3IDP4_9PSEU</name>
<accession>A0ABQ3IDP4</accession>
<evidence type="ECO:0000259" key="2">
    <source>
        <dbReference type="Pfam" id="PF12172"/>
    </source>
</evidence>
<dbReference type="Pfam" id="PF01796">
    <property type="entry name" value="OB_ChsH2_C"/>
    <property type="match status" value="1"/>
</dbReference>
<dbReference type="EMBL" id="BNAU01000001">
    <property type="protein sequence ID" value="GHE80586.1"/>
    <property type="molecule type" value="Genomic_DNA"/>
</dbReference>
<dbReference type="RefSeq" id="WP_191243132.1">
    <property type="nucleotide sequence ID" value="NZ_BNAU01000001.1"/>
</dbReference>
<keyword evidence="4" id="KW-1185">Reference proteome</keyword>
<feature type="domain" description="ChsH2 C-terminal OB-fold" evidence="1">
    <location>
        <begin position="72"/>
        <end position="136"/>
    </location>
</feature>
<organism evidence="3 4">
    <name type="scientific">Amycolatopsis deserti</name>
    <dbReference type="NCBI Taxonomy" id="185696"/>
    <lineage>
        <taxon>Bacteria</taxon>
        <taxon>Bacillati</taxon>
        <taxon>Actinomycetota</taxon>
        <taxon>Actinomycetes</taxon>
        <taxon>Pseudonocardiales</taxon>
        <taxon>Pseudonocardiaceae</taxon>
        <taxon>Amycolatopsis</taxon>
    </lineage>
</organism>
<evidence type="ECO:0000259" key="1">
    <source>
        <dbReference type="Pfam" id="PF01796"/>
    </source>
</evidence>
<dbReference type="InterPro" id="IPR012340">
    <property type="entry name" value="NA-bd_OB-fold"/>
</dbReference>
<dbReference type="PANTHER" id="PTHR34075:SF5">
    <property type="entry name" value="BLR3430 PROTEIN"/>
    <property type="match status" value="1"/>
</dbReference>
<reference evidence="4" key="1">
    <citation type="journal article" date="2019" name="Int. J. Syst. Evol. Microbiol.">
        <title>The Global Catalogue of Microorganisms (GCM) 10K type strain sequencing project: providing services to taxonomists for standard genome sequencing and annotation.</title>
        <authorList>
            <consortium name="The Broad Institute Genomics Platform"/>
            <consortium name="The Broad Institute Genome Sequencing Center for Infectious Disease"/>
            <person name="Wu L."/>
            <person name="Ma J."/>
        </authorList>
    </citation>
    <scope>NUCLEOTIDE SEQUENCE [LARGE SCALE GENOMIC DNA]</scope>
    <source>
        <strain evidence="4">CGMCC 4.7677</strain>
    </source>
</reference>
<dbReference type="InterPro" id="IPR022002">
    <property type="entry name" value="ChsH2_Znr"/>
</dbReference>
<comment type="caution">
    <text evidence="3">The sequence shown here is derived from an EMBL/GenBank/DDBJ whole genome shotgun (WGS) entry which is preliminary data.</text>
</comment>
<gene>
    <name evidence="3" type="ORF">GCM10017786_08450</name>
</gene>
<dbReference type="Proteomes" id="UP000605897">
    <property type="component" value="Unassembled WGS sequence"/>
</dbReference>
<dbReference type="InterPro" id="IPR052513">
    <property type="entry name" value="Thioester_dehydratase-like"/>
</dbReference>
<feature type="domain" description="ChsH2 rubredoxin-like zinc ribbon" evidence="2">
    <location>
        <begin position="32"/>
        <end position="58"/>
    </location>
</feature>
<evidence type="ECO:0000313" key="4">
    <source>
        <dbReference type="Proteomes" id="UP000605897"/>
    </source>
</evidence>
<dbReference type="SUPFAM" id="SSF50249">
    <property type="entry name" value="Nucleic acid-binding proteins"/>
    <property type="match status" value="1"/>
</dbReference>
<protein>
    <recommendedName>
        <fullName evidence="5">DUF35 domain-containing protein</fullName>
    </recommendedName>
</protein>
<dbReference type="PANTHER" id="PTHR34075">
    <property type="entry name" value="BLR3430 PROTEIN"/>
    <property type="match status" value="1"/>
</dbReference>